<dbReference type="EMBL" id="MAMP01000012">
    <property type="protein sequence ID" value="OES45664.1"/>
    <property type="molecule type" value="Genomic_DNA"/>
</dbReference>
<dbReference type="RefSeq" id="WP_069937661.1">
    <property type="nucleotide sequence ID" value="NZ_MAMP01000012.1"/>
</dbReference>
<evidence type="ECO:0000256" key="6">
    <source>
        <dbReference type="ARBA" id="ARBA00022989"/>
    </source>
</evidence>
<dbReference type="GO" id="GO:0009486">
    <property type="term" value="F:cytochrome bo3 ubiquinol oxidase activity"/>
    <property type="evidence" value="ECO:0007669"/>
    <property type="project" value="TreeGrafter"/>
</dbReference>
<keyword evidence="7 9" id="KW-0560">Oxidoreductase</keyword>
<evidence type="ECO:0000313" key="11">
    <source>
        <dbReference type="Proteomes" id="UP000095658"/>
    </source>
</evidence>
<dbReference type="GO" id="GO:0009319">
    <property type="term" value="C:cytochrome o ubiquinol oxidase complex"/>
    <property type="evidence" value="ECO:0007669"/>
    <property type="project" value="TreeGrafter"/>
</dbReference>
<keyword evidence="11" id="KW-1185">Reference proteome</keyword>
<keyword evidence="6 9" id="KW-1133">Transmembrane helix</keyword>
<evidence type="ECO:0000256" key="4">
    <source>
        <dbReference type="ARBA" id="ARBA00022475"/>
    </source>
</evidence>
<name>A0A1E7DRG8_9BACI</name>
<comment type="catalytic activity">
    <reaction evidence="1 9">
        <text>2 a quinol + O2 = 2 a quinone + 2 H2O</text>
        <dbReference type="Rhea" id="RHEA:55376"/>
        <dbReference type="ChEBI" id="CHEBI:15377"/>
        <dbReference type="ChEBI" id="CHEBI:15379"/>
        <dbReference type="ChEBI" id="CHEBI:24646"/>
        <dbReference type="ChEBI" id="CHEBI:132124"/>
    </reaction>
</comment>
<evidence type="ECO:0000256" key="1">
    <source>
        <dbReference type="ARBA" id="ARBA00000725"/>
    </source>
</evidence>
<dbReference type="PANTHER" id="PTHR36835">
    <property type="entry name" value="CYTOCHROME BO(3) UBIQUINOL OXIDASE SUBUNIT 4"/>
    <property type="match status" value="1"/>
</dbReference>
<dbReference type="GO" id="GO:0019646">
    <property type="term" value="P:aerobic electron transport chain"/>
    <property type="evidence" value="ECO:0007669"/>
    <property type="project" value="TreeGrafter"/>
</dbReference>
<evidence type="ECO:0000256" key="2">
    <source>
        <dbReference type="ARBA" id="ARBA00004651"/>
    </source>
</evidence>
<dbReference type="Pfam" id="PF03626">
    <property type="entry name" value="COX4_pro"/>
    <property type="match status" value="1"/>
</dbReference>
<evidence type="ECO:0000256" key="3">
    <source>
        <dbReference type="ARBA" id="ARBA00008079"/>
    </source>
</evidence>
<comment type="similarity">
    <text evidence="3 9">Belongs to the cytochrome c oxidase bacterial subunit 4 family.</text>
</comment>
<proteinExistence type="inferred from homology"/>
<keyword evidence="8 9" id="KW-0472">Membrane</keyword>
<dbReference type="STRING" id="1714016.BA724_02300"/>
<dbReference type="PANTHER" id="PTHR36835:SF1">
    <property type="entry name" value="CYTOCHROME BO(3) UBIQUINOL OXIDASE SUBUNIT 4"/>
    <property type="match status" value="1"/>
</dbReference>
<dbReference type="AlphaFoldDB" id="A0A1E7DRG8"/>
<dbReference type="GO" id="GO:0015078">
    <property type="term" value="F:proton transmembrane transporter activity"/>
    <property type="evidence" value="ECO:0007669"/>
    <property type="project" value="TreeGrafter"/>
</dbReference>
<reference evidence="10 11" key="1">
    <citation type="submission" date="2016-06" db="EMBL/GenBank/DDBJ databases">
        <title>Domibacillus iocasae genome sequencing.</title>
        <authorList>
            <person name="Verma A."/>
            <person name="Pal Y."/>
            <person name="Ojha A.K."/>
            <person name="Krishnamurthi S."/>
        </authorList>
    </citation>
    <scope>NUCLEOTIDE SEQUENCE [LARGE SCALE GENOMIC DNA]</scope>
    <source>
        <strain evidence="10 11">DSM 29979</strain>
    </source>
</reference>
<keyword evidence="5 9" id="KW-0812">Transmembrane</keyword>
<dbReference type="GO" id="GO:0005886">
    <property type="term" value="C:plasma membrane"/>
    <property type="evidence" value="ECO:0007669"/>
    <property type="project" value="UniProtKB-SubCell"/>
</dbReference>
<evidence type="ECO:0000256" key="5">
    <source>
        <dbReference type="ARBA" id="ARBA00022692"/>
    </source>
</evidence>
<comment type="function">
    <text evidence="9">Catalyzes quinol oxidation with the concomitant reduction of oxygen to water.</text>
</comment>
<keyword evidence="4 9" id="KW-1003">Cell membrane</keyword>
<evidence type="ECO:0000256" key="7">
    <source>
        <dbReference type="ARBA" id="ARBA00023002"/>
    </source>
</evidence>
<dbReference type="GO" id="GO:0016682">
    <property type="term" value="F:oxidoreductase activity, acting on diphenols and related substances as donors, oxygen as acceptor"/>
    <property type="evidence" value="ECO:0007669"/>
    <property type="project" value="UniProtKB-UniRule"/>
</dbReference>
<feature type="transmembrane region" description="Helical" evidence="9">
    <location>
        <begin position="67"/>
        <end position="93"/>
    </location>
</feature>
<feature type="transmembrane region" description="Helical" evidence="9">
    <location>
        <begin position="12"/>
        <end position="29"/>
    </location>
</feature>
<dbReference type="Proteomes" id="UP000095658">
    <property type="component" value="Unassembled WGS sequence"/>
</dbReference>
<gene>
    <name evidence="10" type="ORF">BA724_02300</name>
</gene>
<dbReference type="InterPro" id="IPR050968">
    <property type="entry name" value="Cytochrome_c_oxidase_bac_sub4"/>
</dbReference>
<evidence type="ECO:0000313" key="10">
    <source>
        <dbReference type="EMBL" id="OES45664.1"/>
    </source>
</evidence>
<feature type="transmembrane region" description="Helical" evidence="9">
    <location>
        <begin position="35"/>
        <end position="55"/>
    </location>
</feature>
<organism evidence="10 11">
    <name type="scientific">Domibacillus iocasae</name>
    <dbReference type="NCBI Taxonomy" id="1714016"/>
    <lineage>
        <taxon>Bacteria</taxon>
        <taxon>Bacillati</taxon>
        <taxon>Bacillota</taxon>
        <taxon>Bacilli</taxon>
        <taxon>Bacillales</taxon>
        <taxon>Bacillaceae</taxon>
        <taxon>Domibacillus</taxon>
    </lineage>
</organism>
<dbReference type="InterPro" id="IPR014250">
    <property type="entry name" value="QoxD"/>
</dbReference>
<dbReference type="GO" id="GO:0015990">
    <property type="term" value="P:electron transport coupled proton transport"/>
    <property type="evidence" value="ECO:0007669"/>
    <property type="project" value="TreeGrafter"/>
</dbReference>
<dbReference type="GO" id="GO:0042773">
    <property type="term" value="P:ATP synthesis coupled electron transport"/>
    <property type="evidence" value="ECO:0007669"/>
    <property type="project" value="UniProtKB-UniRule"/>
</dbReference>
<dbReference type="EC" id="1.10.3.-" evidence="9"/>
<evidence type="ECO:0000256" key="9">
    <source>
        <dbReference type="RuleBase" id="RU367153"/>
    </source>
</evidence>
<protein>
    <recommendedName>
        <fullName evidence="9">Quinol oxidase subunit 4</fullName>
        <ecNumber evidence="9">1.10.3.-</ecNumber>
    </recommendedName>
</protein>
<sequence length="94" mass="10525">MKQLFPKQHVMGFMFSLVLSVVALSVLTFDMSYKMGMAILIVTAIAQASVQLLLFMHIGESEDKKTLYTNIIYALFVGVVTILGTLLTMIWGYQ</sequence>
<evidence type="ECO:0000256" key="8">
    <source>
        <dbReference type="ARBA" id="ARBA00023136"/>
    </source>
</evidence>
<comment type="subcellular location">
    <subcellularLocation>
        <location evidence="2 9">Cell membrane</location>
        <topology evidence="2 9">Multi-pass membrane protein</topology>
    </subcellularLocation>
</comment>
<comment type="caution">
    <text evidence="10">The sequence shown here is derived from an EMBL/GenBank/DDBJ whole genome shotgun (WGS) entry which is preliminary data.</text>
</comment>
<dbReference type="OrthoDB" id="2361460at2"/>
<dbReference type="InterPro" id="IPR005171">
    <property type="entry name" value="Cyt_c_oxidase_su4_prok"/>
</dbReference>
<accession>A0A1E7DRG8</accession>
<dbReference type="NCBIfam" id="TIGR02901">
    <property type="entry name" value="QoxD"/>
    <property type="match status" value="1"/>
</dbReference>